<reference evidence="12" key="2">
    <citation type="submission" date="2020-09" db="EMBL/GenBank/DDBJ databases">
        <authorList>
            <person name="Sun Q."/>
            <person name="Ohkuma M."/>
        </authorList>
    </citation>
    <scope>NUCLEOTIDE SEQUENCE</scope>
    <source>
        <strain evidence="12">JCM 4490</strain>
    </source>
</reference>
<feature type="transmembrane region" description="Helical" evidence="11">
    <location>
        <begin position="125"/>
        <end position="153"/>
    </location>
</feature>
<dbReference type="Proteomes" id="UP000620224">
    <property type="component" value="Unassembled WGS sequence"/>
</dbReference>
<evidence type="ECO:0000256" key="4">
    <source>
        <dbReference type="ARBA" id="ARBA00022676"/>
    </source>
</evidence>
<feature type="transmembrane region" description="Helical" evidence="11">
    <location>
        <begin position="336"/>
        <end position="356"/>
    </location>
</feature>
<evidence type="ECO:0000256" key="8">
    <source>
        <dbReference type="ARBA" id="ARBA00022989"/>
    </source>
</evidence>
<keyword evidence="9 11" id="KW-0472">Membrane</keyword>
<accession>A0A918JFX1</accession>
<dbReference type="EMBL" id="BMUE01000020">
    <property type="protein sequence ID" value="GGW76971.1"/>
    <property type="molecule type" value="Genomic_DNA"/>
</dbReference>
<gene>
    <name evidence="12" type="ORF">GCM10010503_63480</name>
</gene>
<comment type="subcellular location">
    <subcellularLocation>
        <location evidence="1">Endoplasmic reticulum membrane</location>
        <topology evidence="1">Multi-pass membrane protein</topology>
    </subcellularLocation>
</comment>
<keyword evidence="3" id="KW-0337">GPI-anchor biosynthesis</keyword>
<dbReference type="GO" id="GO:0004376">
    <property type="term" value="F:GPI mannosyltransferase activity"/>
    <property type="evidence" value="ECO:0007669"/>
    <property type="project" value="InterPro"/>
</dbReference>
<keyword evidence="6 11" id="KW-0812">Transmembrane</keyword>
<evidence type="ECO:0000256" key="5">
    <source>
        <dbReference type="ARBA" id="ARBA00022679"/>
    </source>
</evidence>
<feature type="transmembrane region" description="Helical" evidence="11">
    <location>
        <begin position="207"/>
        <end position="236"/>
    </location>
</feature>
<feature type="transmembrane region" description="Helical" evidence="11">
    <location>
        <begin position="362"/>
        <end position="378"/>
    </location>
</feature>
<keyword evidence="7" id="KW-0256">Endoplasmic reticulum</keyword>
<protein>
    <submittedName>
        <fullName evidence="12">Membrane protein</fullName>
    </submittedName>
</protein>
<keyword evidence="13" id="KW-1185">Reference proteome</keyword>
<name>A0A918JFX1_9ACTN</name>
<feature type="transmembrane region" description="Helical" evidence="11">
    <location>
        <begin position="390"/>
        <end position="410"/>
    </location>
</feature>
<evidence type="ECO:0000256" key="10">
    <source>
        <dbReference type="SAM" id="MobiDB-lite"/>
    </source>
</evidence>
<dbReference type="GO" id="GO:0016020">
    <property type="term" value="C:membrane"/>
    <property type="evidence" value="ECO:0007669"/>
    <property type="project" value="GOC"/>
</dbReference>
<dbReference type="InterPro" id="IPR007315">
    <property type="entry name" value="PIG-V/Gpi18"/>
</dbReference>
<keyword evidence="5" id="KW-0808">Transferase</keyword>
<sequence length="414" mass="43815">MHRPAGLPKVRGVSTSSVPRPEPAAPSGPRRRPALARITRRPDPDGALPALALFAAVRLAGVLAVVLTNAHRGHPLVRNLAHSWDSRWYLHIATHGYGRLIWISPDGAVQTDWAFFPLYPGLIRALTALLPLTAGQAALLLAWAAAGAAAYGVYAVGHHLHGRGVATALVALWAVLPHAVELTIAYTESLFAALAAWSLYCVLRGRWLWAGSLAALAGLARPSGFAVAVAVALAAAHEALRRRGRVPAALWAGAVLAPLGWLGYVLWVGSRTDDLLGGYLKVQSAWDSRFDFGAGSLRFVKALLLHGGGFVYPAALVIVSAGVLLFALLCLERAPLALVVFAGVLVLLVIGASGSFSSKPRFLLPAFPLLIPMARALARTWRLRRARAVLVYAALTAVSLLFGAYVTAVVHSPL</sequence>
<evidence type="ECO:0000256" key="2">
    <source>
        <dbReference type="ARBA" id="ARBA00004687"/>
    </source>
</evidence>
<dbReference type="GO" id="GO:0000009">
    <property type="term" value="F:alpha-1,6-mannosyltransferase activity"/>
    <property type="evidence" value="ECO:0007669"/>
    <property type="project" value="InterPro"/>
</dbReference>
<evidence type="ECO:0000313" key="13">
    <source>
        <dbReference type="Proteomes" id="UP000620224"/>
    </source>
</evidence>
<keyword evidence="4" id="KW-0328">Glycosyltransferase</keyword>
<proteinExistence type="predicted"/>
<feature type="transmembrane region" description="Helical" evidence="11">
    <location>
        <begin position="165"/>
        <end position="187"/>
    </location>
</feature>
<evidence type="ECO:0000256" key="3">
    <source>
        <dbReference type="ARBA" id="ARBA00022502"/>
    </source>
</evidence>
<dbReference type="PANTHER" id="PTHR12468:SF2">
    <property type="entry name" value="GPI MANNOSYLTRANSFERASE 2"/>
    <property type="match status" value="1"/>
</dbReference>
<dbReference type="GO" id="GO:0006506">
    <property type="term" value="P:GPI anchor biosynthetic process"/>
    <property type="evidence" value="ECO:0007669"/>
    <property type="project" value="UniProtKB-KW"/>
</dbReference>
<dbReference type="AlphaFoldDB" id="A0A918JFX1"/>
<evidence type="ECO:0000256" key="11">
    <source>
        <dbReference type="SAM" id="Phobius"/>
    </source>
</evidence>
<evidence type="ECO:0000256" key="6">
    <source>
        <dbReference type="ARBA" id="ARBA00022692"/>
    </source>
</evidence>
<feature type="transmembrane region" description="Helical" evidence="11">
    <location>
        <begin position="248"/>
        <end position="267"/>
    </location>
</feature>
<evidence type="ECO:0000313" key="12">
    <source>
        <dbReference type="EMBL" id="GGW76971.1"/>
    </source>
</evidence>
<evidence type="ECO:0000256" key="9">
    <source>
        <dbReference type="ARBA" id="ARBA00023136"/>
    </source>
</evidence>
<evidence type="ECO:0000256" key="7">
    <source>
        <dbReference type="ARBA" id="ARBA00022824"/>
    </source>
</evidence>
<dbReference type="PANTHER" id="PTHR12468">
    <property type="entry name" value="GPI MANNOSYLTRANSFERASE 2"/>
    <property type="match status" value="1"/>
</dbReference>
<feature type="region of interest" description="Disordered" evidence="10">
    <location>
        <begin position="1"/>
        <end position="41"/>
    </location>
</feature>
<feature type="transmembrane region" description="Helical" evidence="11">
    <location>
        <begin position="310"/>
        <end position="329"/>
    </location>
</feature>
<feature type="transmembrane region" description="Helical" evidence="11">
    <location>
        <begin position="47"/>
        <end position="67"/>
    </location>
</feature>
<comment type="caution">
    <text evidence="12">The sequence shown here is derived from an EMBL/GenBank/DDBJ whole genome shotgun (WGS) entry which is preliminary data.</text>
</comment>
<comment type="pathway">
    <text evidence="2">Glycolipid biosynthesis; glycosylphosphatidylinositol-anchor biosynthesis.</text>
</comment>
<organism evidence="12 13">
    <name type="scientific">Streptomyces lucensis JCM 4490</name>
    <dbReference type="NCBI Taxonomy" id="1306176"/>
    <lineage>
        <taxon>Bacteria</taxon>
        <taxon>Bacillati</taxon>
        <taxon>Actinomycetota</taxon>
        <taxon>Actinomycetes</taxon>
        <taxon>Kitasatosporales</taxon>
        <taxon>Streptomycetaceae</taxon>
        <taxon>Streptomyces</taxon>
    </lineage>
</organism>
<keyword evidence="8 11" id="KW-1133">Transmembrane helix</keyword>
<evidence type="ECO:0000256" key="1">
    <source>
        <dbReference type="ARBA" id="ARBA00004477"/>
    </source>
</evidence>
<reference evidence="12" key="1">
    <citation type="journal article" date="2014" name="Int. J. Syst. Evol. Microbiol.">
        <title>Complete genome sequence of Corynebacterium casei LMG S-19264T (=DSM 44701T), isolated from a smear-ripened cheese.</title>
        <authorList>
            <consortium name="US DOE Joint Genome Institute (JGI-PGF)"/>
            <person name="Walter F."/>
            <person name="Albersmeier A."/>
            <person name="Kalinowski J."/>
            <person name="Ruckert C."/>
        </authorList>
    </citation>
    <scope>NUCLEOTIDE SEQUENCE</scope>
    <source>
        <strain evidence="12">JCM 4490</strain>
    </source>
</reference>